<feature type="domain" description="Ig-like" evidence="4">
    <location>
        <begin position="229"/>
        <end position="304"/>
    </location>
</feature>
<keyword evidence="6" id="KW-1185">Reference proteome</keyword>
<feature type="domain" description="Ig-like" evidence="4">
    <location>
        <begin position="324"/>
        <end position="420"/>
    </location>
</feature>
<feature type="domain" description="Ig-like" evidence="4">
    <location>
        <begin position="137"/>
        <end position="222"/>
    </location>
</feature>
<dbReference type="PANTHER" id="PTHR23278:SF19">
    <property type="entry name" value="OBSCURIN"/>
    <property type="match status" value="1"/>
</dbReference>
<dbReference type="VEuPathDB" id="VectorBase:RSAN_038669"/>
<dbReference type="InterPro" id="IPR013783">
    <property type="entry name" value="Ig-like_fold"/>
</dbReference>
<evidence type="ECO:0000256" key="3">
    <source>
        <dbReference type="ARBA" id="ARBA00023157"/>
    </source>
</evidence>
<sequence>MQWKFVGATYEITVIKNQTGKLYCNVTLPTGGGVGDENPTQIRWYKGAELIYMLTSEGRNVPIRQMTHRPSASWRDRLQVRTTRLPIWLSIDPVMLHDQGYYQCRVYYGNDVKRNVSHFLRVIEPPENVVIIFGTRPREIRLSPNQKVRQNEGEDLYLECHVIGGKPEPRIRWLESDRKDSVAHGSERVLKVPRVPRRLDNTSYTCEASNNNITEPLRTSVTVLLNLKPVNVSIRNKDTPLKAGVLAHVECESYGSRPAPQFSWWLDGKELVNNSRSVENDLSVLYFEPTIQNNGQKLTCISRNPLIRDSDCVDIWTLDVHFKPQITLLFKGVRVQFVNVTRGATVSLECRTSGNPHTGNITWLLNKQRLPRKTSPKKGVFFRDTTIVDIVNANRNHSGSYSCSGSNAVGSTTSNEVYIRVLYEPECLGAVDSYVTAVLDETVRIPCRVAADPPHVSYSWSFRSSLDETATRNLTTPRNGSGGLLFYQPKVAADFGTVYCWAQNDIGPMAKPCIFHVVLKVGVVVH</sequence>
<keyword evidence="3" id="KW-1015">Disulfide bond</keyword>
<dbReference type="Gene3D" id="2.60.40.10">
    <property type="entry name" value="Immunoglobulins"/>
    <property type="match status" value="5"/>
</dbReference>
<dbReference type="Proteomes" id="UP000821837">
    <property type="component" value="Chromosome 1"/>
</dbReference>
<dbReference type="SUPFAM" id="SSF48726">
    <property type="entry name" value="Immunoglobulin"/>
    <property type="match status" value="5"/>
</dbReference>
<comment type="caution">
    <text evidence="5">The sequence shown here is derived from an EMBL/GenBank/DDBJ whole genome shotgun (WGS) entry which is preliminary data.</text>
</comment>
<proteinExistence type="predicted"/>
<dbReference type="PROSITE" id="PS50835">
    <property type="entry name" value="IG_LIKE"/>
    <property type="match status" value="5"/>
</dbReference>
<evidence type="ECO:0000256" key="1">
    <source>
        <dbReference type="ARBA" id="ARBA00004167"/>
    </source>
</evidence>
<dbReference type="Pfam" id="PF08205">
    <property type="entry name" value="C2-set_2"/>
    <property type="match status" value="1"/>
</dbReference>
<dbReference type="InterPro" id="IPR003598">
    <property type="entry name" value="Ig_sub2"/>
</dbReference>
<dbReference type="InterPro" id="IPR007110">
    <property type="entry name" value="Ig-like_dom"/>
</dbReference>
<dbReference type="AlphaFoldDB" id="A0A9D4YQE2"/>
<evidence type="ECO:0000313" key="5">
    <source>
        <dbReference type="EMBL" id="KAH7984073.1"/>
    </source>
</evidence>
<reference evidence="5" key="1">
    <citation type="journal article" date="2020" name="Cell">
        <title>Large-Scale Comparative Analyses of Tick Genomes Elucidate Their Genetic Diversity and Vector Capacities.</title>
        <authorList>
            <consortium name="Tick Genome and Microbiome Consortium (TIGMIC)"/>
            <person name="Jia N."/>
            <person name="Wang J."/>
            <person name="Shi W."/>
            <person name="Du L."/>
            <person name="Sun Y."/>
            <person name="Zhan W."/>
            <person name="Jiang J.F."/>
            <person name="Wang Q."/>
            <person name="Zhang B."/>
            <person name="Ji P."/>
            <person name="Bell-Sakyi L."/>
            <person name="Cui X.M."/>
            <person name="Yuan T.T."/>
            <person name="Jiang B.G."/>
            <person name="Yang W.F."/>
            <person name="Lam T.T."/>
            <person name="Chang Q.C."/>
            <person name="Ding S.J."/>
            <person name="Wang X.J."/>
            <person name="Zhu J.G."/>
            <person name="Ruan X.D."/>
            <person name="Zhao L."/>
            <person name="Wei J.T."/>
            <person name="Ye R.Z."/>
            <person name="Que T.C."/>
            <person name="Du C.H."/>
            <person name="Zhou Y.H."/>
            <person name="Cheng J.X."/>
            <person name="Dai P.F."/>
            <person name="Guo W.B."/>
            <person name="Han X.H."/>
            <person name="Huang E.J."/>
            <person name="Li L.F."/>
            <person name="Wei W."/>
            <person name="Gao Y.C."/>
            <person name="Liu J.Z."/>
            <person name="Shao H.Z."/>
            <person name="Wang X."/>
            <person name="Wang C.C."/>
            <person name="Yang T.C."/>
            <person name="Huo Q.B."/>
            <person name="Li W."/>
            <person name="Chen H.Y."/>
            <person name="Chen S.E."/>
            <person name="Zhou L.G."/>
            <person name="Ni X.B."/>
            <person name="Tian J.H."/>
            <person name="Sheng Y."/>
            <person name="Liu T."/>
            <person name="Pan Y.S."/>
            <person name="Xia L.Y."/>
            <person name="Li J."/>
            <person name="Zhao F."/>
            <person name="Cao W.C."/>
        </authorList>
    </citation>
    <scope>NUCLEOTIDE SEQUENCE</scope>
    <source>
        <strain evidence="5">Rsan-2018</strain>
    </source>
</reference>
<dbReference type="Pfam" id="PF13927">
    <property type="entry name" value="Ig_3"/>
    <property type="match status" value="2"/>
</dbReference>
<gene>
    <name evidence="5" type="ORF">HPB52_016901</name>
</gene>
<dbReference type="GO" id="GO:0016020">
    <property type="term" value="C:membrane"/>
    <property type="evidence" value="ECO:0007669"/>
    <property type="project" value="UniProtKB-SubCell"/>
</dbReference>
<dbReference type="SMART" id="SM00408">
    <property type="entry name" value="IGc2"/>
    <property type="match status" value="2"/>
</dbReference>
<name>A0A9D4YQE2_RHISA</name>
<accession>A0A9D4YQE2</accession>
<dbReference type="PANTHER" id="PTHR23278">
    <property type="entry name" value="SIDESTEP PROTEIN"/>
    <property type="match status" value="1"/>
</dbReference>
<evidence type="ECO:0000313" key="6">
    <source>
        <dbReference type="Proteomes" id="UP000821837"/>
    </source>
</evidence>
<comment type="subcellular location">
    <subcellularLocation>
        <location evidence="1">Membrane</location>
        <topology evidence="1">Single-pass membrane protein</topology>
    </subcellularLocation>
</comment>
<protein>
    <recommendedName>
        <fullName evidence="4">Ig-like domain-containing protein</fullName>
    </recommendedName>
</protein>
<evidence type="ECO:0000259" key="4">
    <source>
        <dbReference type="PROSITE" id="PS50835"/>
    </source>
</evidence>
<dbReference type="InterPro" id="IPR036179">
    <property type="entry name" value="Ig-like_dom_sf"/>
</dbReference>
<evidence type="ECO:0000256" key="2">
    <source>
        <dbReference type="ARBA" id="ARBA00023136"/>
    </source>
</evidence>
<organism evidence="5 6">
    <name type="scientific">Rhipicephalus sanguineus</name>
    <name type="common">Brown dog tick</name>
    <name type="synonym">Ixodes sanguineus</name>
    <dbReference type="NCBI Taxonomy" id="34632"/>
    <lineage>
        <taxon>Eukaryota</taxon>
        <taxon>Metazoa</taxon>
        <taxon>Ecdysozoa</taxon>
        <taxon>Arthropoda</taxon>
        <taxon>Chelicerata</taxon>
        <taxon>Arachnida</taxon>
        <taxon>Acari</taxon>
        <taxon>Parasitiformes</taxon>
        <taxon>Ixodida</taxon>
        <taxon>Ixodoidea</taxon>
        <taxon>Ixodidae</taxon>
        <taxon>Rhipicephalinae</taxon>
        <taxon>Rhipicephalus</taxon>
        <taxon>Rhipicephalus</taxon>
    </lineage>
</organism>
<dbReference type="InterPro" id="IPR003599">
    <property type="entry name" value="Ig_sub"/>
</dbReference>
<dbReference type="InterPro" id="IPR013162">
    <property type="entry name" value="CD80_C2-set"/>
</dbReference>
<feature type="domain" description="Ig-like" evidence="4">
    <location>
        <begin position="1"/>
        <end position="117"/>
    </location>
</feature>
<dbReference type="EMBL" id="JABSTV010001245">
    <property type="protein sequence ID" value="KAH7984073.1"/>
    <property type="molecule type" value="Genomic_DNA"/>
</dbReference>
<dbReference type="SMART" id="SM00409">
    <property type="entry name" value="IG"/>
    <property type="match status" value="4"/>
</dbReference>
<feature type="domain" description="Ig-like" evidence="4">
    <location>
        <begin position="425"/>
        <end position="504"/>
    </location>
</feature>
<keyword evidence="2" id="KW-0472">Membrane</keyword>
<reference evidence="5" key="2">
    <citation type="submission" date="2021-09" db="EMBL/GenBank/DDBJ databases">
        <authorList>
            <person name="Jia N."/>
            <person name="Wang J."/>
            <person name="Shi W."/>
            <person name="Du L."/>
            <person name="Sun Y."/>
            <person name="Zhan W."/>
            <person name="Jiang J."/>
            <person name="Wang Q."/>
            <person name="Zhang B."/>
            <person name="Ji P."/>
            <person name="Sakyi L.B."/>
            <person name="Cui X."/>
            <person name="Yuan T."/>
            <person name="Jiang B."/>
            <person name="Yang W."/>
            <person name="Lam T.T.-Y."/>
            <person name="Chang Q."/>
            <person name="Ding S."/>
            <person name="Wang X."/>
            <person name="Zhu J."/>
            <person name="Ruan X."/>
            <person name="Zhao L."/>
            <person name="Wei J."/>
            <person name="Que T."/>
            <person name="Du C."/>
            <person name="Cheng J."/>
            <person name="Dai P."/>
            <person name="Han X."/>
            <person name="Huang E."/>
            <person name="Gao Y."/>
            <person name="Liu J."/>
            <person name="Shao H."/>
            <person name="Ye R."/>
            <person name="Li L."/>
            <person name="Wei W."/>
            <person name="Wang X."/>
            <person name="Wang C."/>
            <person name="Huo Q."/>
            <person name="Li W."/>
            <person name="Guo W."/>
            <person name="Chen H."/>
            <person name="Chen S."/>
            <person name="Zhou L."/>
            <person name="Zhou L."/>
            <person name="Ni X."/>
            <person name="Tian J."/>
            <person name="Zhou Y."/>
            <person name="Sheng Y."/>
            <person name="Liu T."/>
            <person name="Pan Y."/>
            <person name="Xia L."/>
            <person name="Li J."/>
            <person name="Zhao F."/>
            <person name="Cao W."/>
        </authorList>
    </citation>
    <scope>NUCLEOTIDE SEQUENCE</scope>
    <source>
        <strain evidence="5">Rsan-2018</strain>
        <tissue evidence="5">Larvae</tissue>
    </source>
</reference>